<gene>
    <name evidence="3" type="ORF">GC106_23270</name>
</gene>
<comment type="caution">
    <text evidence="3">The sequence shown here is derived from an EMBL/GenBank/DDBJ whole genome shotgun (WGS) entry which is preliminary data.</text>
</comment>
<name>A0ABX2F2F8_9PSEU</name>
<dbReference type="RefSeq" id="WP_173128481.1">
    <property type="nucleotide sequence ID" value="NZ_CBCSGW010000013.1"/>
</dbReference>
<evidence type="ECO:0000259" key="2">
    <source>
        <dbReference type="Pfam" id="PF08327"/>
    </source>
</evidence>
<accession>A0ABX2F2F8</accession>
<feature type="domain" description="Activator of Hsp90 ATPase homologue 1/2-like C-terminal" evidence="2">
    <location>
        <begin position="20"/>
        <end position="153"/>
    </location>
</feature>
<keyword evidence="4" id="KW-1185">Reference proteome</keyword>
<dbReference type="Pfam" id="PF08327">
    <property type="entry name" value="AHSA1"/>
    <property type="match status" value="1"/>
</dbReference>
<evidence type="ECO:0000313" key="3">
    <source>
        <dbReference type="EMBL" id="NRN65117.1"/>
    </source>
</evidence>
<sequence>MTEVIFEPGRQDIIIRREFDAPREKVFKAFTDPELIPRWWGARRFTTTVDRMDVRQGGQWRFVTRNNDDGSEYAFRGVYHDVAAPSGTVFTFEFEPGGPGYLQFVTETFEEADGRTVYTQVCLFQSVEDRDGWIPTDMDKGIRESLDLLADLIARS</sequence>
<reference evidence="3 4" key="1">
    <citation type="submission" date="2020-01" db="EMBL/GenBank/DDBJ databases">
        <title>Kibdelosporangium persica a novel Actinomycetes from a hot desert in Iran.</title>
        <authorList>
            <person name="Safaei N."/>
            <person name="Zaburannyi N."/>
            <person name="Mueller R."/>
            <person name="Wink J."/>
        </authorList>
    </citation>
    <scope>NUCLEOTIDE SEQUENCE [LARGE SCALE GENOMIC DNA]</scope>
    <source>
        <strain evidence="3 4">4NS15</strain>
    </source>
</reference>
<dbReference type="Proteomes" id="UP000763557">
    <property type="component" value="Unassembled WGS sequence"/>
</dbReference>
<protein>
    <submittedName>
        <fullName evidence="3">Polyketide cyclase</fullName>
    </submittedName>
</protein>
<evidence type="ECO:0000313" key="4">
    <source>
        <dbReference type="Proteomes" id="UP000763557"/>
    </source>
</evidence>
<evidence type="ECO:0000256" key="1">
    <source>
        <dbReference type="ARBA" id="ARBA00006817"/>
    </source>
</evidence>
<organism evidence="3 4">
    <name type="scientific">Kibdelosporangium persicum</name>
    <dbReference type="NCBI Taxonomy" id="2698649"/>
    <lineage>
        <taxon>Bacteria</taxon>
        <taxon>Bacillati</taxon>
        <taxon>Actinomycetota</taxon>
        <taxon>Actinomycetes</taxon>
        <taxon>Pseudonocardiales</taxon>
        <taxon>Pseudonocardiaceae</taxon>
        <taxon>Kibdelosporangium</taxon>
    </lineage>
</organism>
<dbReference type="SUPFAM" id="SSF55961">
    <property type="entry name" value="Bet v1-like"/>
    <property type="match status" value="1"/>
</dbReference>
<dbReference type="Gene3D" id="3.30.530.20">
    <property type="match status" value="1"/>
</dbReference>
<dbReference type="EMBL" id="JAAATY010000005">
    <property type="protein sequence ID" value="NRN65117.1"/>
    <property type="molecule type" value="Genomic_DNA"/>
</dbReference>
<comment type="similarity">
    <text evidence="1">Belongs to the AHA1 family.</text>
</comment>
<proteinExistence type="inferred from homology"/>
<dbReference type="InterPro" id="IPR023393">
    <property type="entry name" value="START-like_dom_sf"/>
</dbReference>
<dbReference type="CDD" id="cd07826">
    <property type="entry name" value="SRPBCC_CalC_Aha1-like_9"/>
    <property type="match status" value="1"/>
</dbReference>
<dbReference type="InterPro" id="IPR013538">
    <property type="entry name" value="ASHA1/2-like_C"/>
</dbReference>